<keyword evidence="5" id="KW-1185">Reference proteome</keyword>
<protein>
    <recommendedName>
        <fullName evidence="3">Doublecortin domain-containing protein</fullName>
    </recommendedName>
</protein>
<dbReference type="PANTHER" id="PTHR23004:SF5">
    <property type="entry name" value="DOUBLECORTIN DOMAIN-CONTAINING PROTEIN 2"/>
    <property type="match status" value="1"/>
</dbReference>
<dbReference type="Proteomes" id="UP000606274">
    <property type="component" value="Unassembled WGS sequence"/>
</dbReference>
<proteinExistence type="predicted"/>
<dbReference type="SMART" id="SM00537">
    <property type="entry name" value="DCX"/>
    <property type="match status" value="2"/>
</dbReference>
<evidence type="ECO:0000259" key="3">
    <source>
        <dbReference type="PROSITE" id="PS50309"/>
    </source>
</evidence>
<dbReference type="GO" id="GO:0001764">
    <property type="term" value="P:neuron migration"/>
    <property type="evidence" value="ECO:0007669"/>
    <property type="project" value="TreeGrafter"/>
</dbReference>
<dbReference type="AlphaFoldDB" id="A0A8T0BMR6"/>
<keyword evidence="1" id="KW-0677">Repeat</keyword>
<dbReference type="GO" id="GO:0048813">
    <property type="term" value="P:dendrite morphogenesis"/>
    <property type="evidence" value="ECO:0007669"/>
    <property type="project" value="TreeGrafter"/>
</dbReference>
<dbReference type="OrthoDB" id="1738954at2759"/>
<evidence type="ECO:0000256" key="2">
    <source>
        <dbReference type="SAM" id="MobiDB-lite"/>
    </source>
</evidence>
<dbReference type="GO" id="GO:0060271">
    <property type="term" value="P:cilium assembly"/>
    <property type="evidence" value="ECO:0007669"/>
    <property type="project" value="TreeGrafter"/>
</dbReference>
<feature type="compositionally biased region" description="Acidic residues" evidence="2">
    <location>
        <begin position="345"/>
        <end position="436"/>
    </location>
</feature>
<dbReference type="Gene3D" id="3.10.20.230">
    <property type="entry name" value="Doublecortin domain"/>
    <property type="match status" value="2"/>
</dbReference>
<evidence type="ECO:0000256" key="1">
    <source>
        <dbReference type="ARBA" id="ARBA00022737"/>
    </source>
</evidence>
<evidence type="ECO:0000313" key="4">
    <source>
        <dbReference type="EMBL" id="KAF7708368.1"/>
    </source>
</evidence>
<dbReference type="FunFam" id="3.10.20.230:FF:000004">
    <property type="entry name" value="Doublecortin domain containing 2"/>
    <property type="match status" value="1"/>
</dbReference>
<sequence length="461" mass="51902">MSDDKTNFRAQPAVKSIFVYRNGDAHADARRVLIHEKRVCDFETLLREVTGRVRAPFGAVRCIYTPRAGHRVDALEHVRHGEQYVAAGKERFKKLDYLQIGSRKKQMLQNNGLVKAAPQKRIIVSARFLKPIKEPCAIFVIANGDVLNPAVRFLVPNRLLSQFEKILEMITEKMGLRILGGVRSLCSCEGVPVTDGKDLENGQFYVAVGRDKFKPRPYADLLFTKPAGMRRNVRSKAASLPPIYTRQNGDAVNGVIKSNQSEEAKFTEPTASLVRQISQARLMAIRKKRSNLTKSFSTQDNDDADPKPECEDMESERKPAEVESTSDEQVYSNEDKAAGEKEAAAGEDEASEQAEDAIEQAEEAAEQEEDGAAQEEEAEEQEDEAEEQEEEAAAQEEEEATQEEEAGEQEDEAEEQEEEAAAQEEEEATQEEEEVAVQEKKQQRRKKTQEQEKIGQQRKRQ</sequence>
<dbReference type="PROSITE" id="PS50309">
    <property type="entry name" value="DC"/>
    <property type="match status" value="2"/>
</dbReference>
<dbReference type="SUPFAM" id="SSF89837">
    <property type="entry name" value="Doublecortin (DC)"/>
    <property type="match status" value="2"/>
</dbReference>
<dbReference type="PANTHER" id="PTHR23004">
    <property type="entry name" value="DOUBLECORTIN DOMAIN CONTAINING 2"/>
    <property type="match status" value="1"/>
</dbReference>
<feature type="domain" description="Doublecortin" evidence="3">
    <location>
        <begin position="15"/>
        <end position="98"/>
    </location>
</feature>
<dbReference type="GO" id="GO:0005815">
    <property type="term" value="C:microtubule organizing center"/>
    <property type="evidence" value="ECO:0007669"/>
    <property type="project" value="TreeGrafter"/>
</dbReference>
<feature type="region of interest" description="Disordered" evidence="2">
    <location>
        <begin position="291"/>
        <end position="461"/>
    </location>
</feature>
<dbReference type="Pfam" id="PF03607">
    <property type="entry name" value="DCX"/>
    <property type="match status" value="2"/>
</dbReference>
<dbReference type="GO" id="GO:0035556">
    <property type="term" value="P:intracellular signal transduction"/>
    <property type="evidence" value="ECO:0007669"/>
    <property type="project" value="InterPro"/>
</dbReference>
<feature type="domain" description="Doublecortin" evidence="3">
    <location>
        <begin position="136"/>
        <end position="219"/>
    </location>
</feature>
<dbReference type="InterPro" id="IPR036572">
    <property type="entry name" value="Doublecortin_dom_sf"/>
</dbReference>
<organism evidence="4 5">
    <name type="scientific">Silurus meridionalis</name>
    <name type="common">Southern catfish</name>
    <name type="synonym">Silurus soldatovi meridionalis</name>
    <dbReference type="NCBI Taxonomy" id="175797"/>
    <lineage>
        <taxon>Eukaryota</taxon>
        <taxon>Metazoa</taxon>
        <taxon>Chordata</taxon>
        <taxon>Craniata</taxon>
        <taxon>Vertebrata</taxon>
        <taxon>Euteleostomi</taxon>
        <taxon>Actinopterygii</taxon>
        <taxon>Neopterygii</taxon>
        <taxon>Teleostei</taxon>
        <taxon>Ostariophysi</taxon>
        <taxon>Siluriformes</taxon>
        <taxon>Siluridae</taxon>
        <taxon>Silurus</taxon>
    </lineage>
</organism>
<reference evidence="4" key="1">
    <citation type="submission" date="2020-08" db="EMBL/GenBank/DDBJ databases">
        <title>Chromosome-level assembly of Southern catfish (Silurus meridionalis) provides insights into visual adaptation to the nocturnal and benthic lifestyles.</title>
        <authorList>
            <person name="Zhang Y."/>
            <person name="Wang D."/>
            <person name="Peng Z."/>
        </authorList>
    </citation>
    <scope>NUCLEOTIDE SEQUENCE</scope>
    <source>
        <strain evidence="4">SWU-2019-XX</strain>
        <tissue evidence="4">Muscle</tissue>
    </source>
</reference>
<feature type="compositionally biased region" description="Basic and acidic residues" evidence="2">
    <location>
        <begin position="333"/>
        <end position="344"/>
    </location>
</feature>
<gene>
    <name evidence="4" type="ORF">HF521_017425</name>
</gene>
<evidence type="ECO:0000313" key="5">
    <source>
        <dbReference type="Proteomes" id="UP000606274"/>
    </source>
</evidence>
<dbReference type="GO" id="GO:0060091">
    <property type="term" value="C:kinocilium"/>
    <property type="evidence" value="ECO:0007669"/>
    <property type="project" value="TreeGrafter"/>
</dbReference>
<comment type="caution">
    <text evidence="4">The sequence shown here is derived from an EMBL/GenBank/DDBJ whole genome shotgun (WGS) entry which is preliminary data.</text>
</comment>
<dbReference type="InterPro" id="IPR003533">
    <property type="entry name" value="Doublecortin_dom"/>
</dbReference>
<dbReference type="GO" id="GO:0005874">
    <property type="term" value="C:microtubule"/>
    <property type="evidence" value="ECO:0007669"/>
    <property type="project" value="TreeGrafter"/>
</dbReference>
<dbReference type="GO" id="GO:0005930">
    <property type="term" value="C:axoneme"/>
    <property type="evidence" value="ECO:0007669"/>
    <property type="project" value="TreeGrafter"/>
</dbReference>
<feature type="compositionally biased region" description="Basic and acidic residues" evidence="2">
    <location>
        <begin position="304"/>
        <end position="321"/>
    </location>
</feature>
<dbReference type="GO" id="GO:1902017">
    <property type="term" value="P:regulation of cilium assembly"/>
    <property type="evidence" value="ECO:0007669"/>
    <property type="project" value="TreeGrafter"/>
</dbReference>
<dbReference type="EMBL" id="JABFDY010000004">
    <property type="protein sequence ID" value="KAF7708368.1"/>
    <property type="molecule type" value="Genomic_DNA"/>
</dbReference>
<name>A0A8T0BMR6_SILME</name>
<accession>A0A8T0BMR6</accession>